<evidence type="ECO:0000313" key="1">
    <source>
        <dbReference type="EMBL" id="CAD5213309.1"/>
    </source>
</evidence>
<organism evidence="1 2">
    <name type="scientific">Bursaphelenchus okinawaensis</name>
    <dbReference type="NCBI Taxonomy" id="465554"/>
    <lineage>
        <taxon>Eukaryota</taxon>
        <taxon>Metazoa</taxon>
        <taxon>Ecdysozoa</taxon>
        <taxon>Nematoda</taxon>
        <taxon>Chromadorea</taxon>
        <taxon>Rhabditida</taxon>
        <taxon>Tylenchina</taxon>
        <taxon>Tylenchomorpha</taxon>
        <taxon>Aphelenchoidea</taxon>
        <taxon>Aphelenchoididae</taxon>
        <taxon>Bursaphelenchus</taxon>
    </lineage>
</organism>
<comment type="caution">
    <text evidence="1">The sequence shown here is derived from an EMBL/GenBank/DDBJ whole genome shotgun (WGS) entry which is preliminary data.</text>
</comment>
<sequence>MPLSNYLTYRSFGSVKTNAATKTWLKDVKHEVFTHKLLDWTSHNQVQIPNNVKTSSLEIRWLASYLSVMHNTYTWYVFTQVSSFIMIENLALYLKQLPSDSAAYAVIENVSITCSSI</sequence>
<dbReference type="EMBL" id="CAJFCW020000003">
    <property type="protein sequence ID" value="CAG9100609.1"/>
    <property type="molecule type" value="Genomic_DNA"/>
</dbReference>
<dbReference type="Proteomes" id="UP000614601">
    <property type="component" value="Unassembled WGS sequence"/>
</dbReference>
<proteinExistence type="predicted"/>
<gene>
    <name evidence="1" type="ORF">BOKJ2_LOCUS5028</name>
</gene>
<dbReference type="OrthoDB" id="10489323at2759"/>
<accession>A0A811KEM2</accession>
<dbReference type="AlphaFoldDB" id="A0A811KEM2"/>
<name>A0A811KEM2_9BILA</name>
<keyword evidence="2" id="KW-1185">Reference proteome</keyword>
<reference evidence="1" key="1">
    <citation type="submission" date="2020-09" db="EMBL/GenBank/DDBJ databases">
        <authorList>
            <person name="Kikuchi T."/>
        </authorList>
    </citation>
    <scope>NUCLEOTIDE SEQUENCE</scope>
    <source>
        <strain evidence="1">SH1</strain>
    </source>
</reference>
<dbReference type="Proteomes" id="UP000783686">
    <property type="component" value="Unassembled WGS sequence"/>
</dbReference>
<dbReference type="EMBL" id="CAJFDH010000003">
    <property type="protein sequence ID" value="CAD5213309.1"/>
    <property type="molecule type" value="Genomic_DNA"/>
</dbReference>
<protein>
    <submittedName>
        <fullName evidence="1">Uncharacterized protein</fullName>
    </submittedName>
</protein>
<evidence type="ECO:0000313" key="2">
    <source>
        <dbReference type="Proteomes" id="UP000614601"/>
    </source>
</evidence>